<accession>D6WQD1</accession>
<dbReference type="AlphaFoldDB" id="D6WQD1"/>
<dbReference type="EMBL" id="KQ971354">
    <property type="protein sequence ID" value="EFA06955.1"/>
    <property type="molecule type" value="Genomic_DNA"/>
</dbReference>
<evidence type="ECO:0000313" key="2">
    <source>
        <dbReference type="Proteomes" id="UP000007266"/>
    </source>
</evidence>
<reference evidence="1 2" key="1">
    <citation type="journal article" date="2008" name="Nature">
        <title>The genome of the model beetle and pest Tribolium castaneum.</title>
        <authorList>
            <consortium name="Tribolium Genome Sequencing Consortium"/>
            <person name="Richards S."/>
            <person name="Gibbs R.A."/>
            <person name="Weinstock G.M."/>
            <person name="Brown S.J."/>
            <person name="Denell R."/>
            <person name="Beeman R.W."/>
            <person name="Gibbs R."/>
            <person name="Beeman R.W."/>
            <person name="Brown S.J."/>
            <person name="Bucher G."/>
            <person name="Friedrich M."/>
            <person name="Grimmelikhuijzen C.J."/>
            <person name="Klingler M."/>
            <person name="Lorenzen M."/>
            <person name="Richards S."/>
            <person name="Roth S."/>
            <person name="Schroder R."/>
            <person name="Tautz D."/>
            <person name="Zdobnov E.M."/>
            <person name="Muzny D."/>
            <person name="Gibbs R.A."/>
            <person name="Weinstock G.M."/>
            <person name="Attaway T."/>
            <person name="Bell S."/>
            <person name="Buhay C.J."/>
            <person name="Chandrabose M.N."/>
            <person name="Chavez D."/>
            <person name="Clerk-Blankenburg K.P."/>
            <person name="Cree A."/>
            <person name="Dao M."/>
            <person name="Davis C."/>
            <person name="Chacko J."/>
            <person name="Dinh H."/>
            <person name="Dugan-Rocha S."/>
            <person name="Fowler G."/>
            <person name="Garner T.T."/>
            <person name="Garnes J."/>
            <person name="Gnirke A."/>
            <person name="Hawes A."/>
            <person name="Hernandez J."/>
            <person name="Hines S."/>
            <person name="Holder M."/>
            <person name="Hume J."/>
            <person name="Jhangiani S.N."/>
            <person name="Joshi V."/>
            <person name="Khan Z.M."/>
            <person name="Jackson L."/>
            <person name="Kovar C."/>
            <person name="Kowis A."/>
            <person name="Lee S."/>
            <person name="Lewis L.R."/>
            <person name="Margolis J."/>
            <person name="Morgan M."/>
            <person name="Nazareth L.V."/>
            <person name="Nguyen N."/>
            <person name="Okwuonu G."/>
            <person name="Parker D."/>
            <person name="Richards S."/>
            <person name="Ruiz S.J."/>
            <person name="Santibanez J."/>
            <person name="Savard J."/>
            <person name="Scherer S.E."/>
            <person name="Schneider B."/>
            <person name="Sodergren E."/>
            <person name="Tautz D."/>
            <person name="Vattahil S."/>
            <person name="Villasana D."/>
            <person name="White C.S."/>
            <person name="Wright R."/>
            <person name="Park Y."/>
            <person name="Beeman R.W."/>
            <person name="Lord J."/>
            <person name="Oppert B."/>
            <person name="Lorenzen M."/>
            <person name="Brown S."/>
            <person name="Wang L."/>
            <person name="Savard J."/>
            <person name="Tautz D."/>
            <person name="Richards S."/>
            <person name="Weinstock G."/>
            <person name="Gibbs R.A."/>
            <person name="Liu Y."/>
            <person name="Worley K."/>
            <person name="Weinstock G."/>
            <person name="Elsik C.G."/>
            <person name="Reese J.T."/>
            <person name="Elhaik E."/>
            <person name="Landan G."/>
            <person name="Graur D."/>
            <person name="Arensburger P."/>
            <person name="Atkinson P."/>
            <person name="Beeman R.W."/>
            <person name="Beidler J."/>
            <person name="Brown S.J."/>
            <person name="Demuth J.P."/>
            <person name="Drury D.W."/>
            <person name="Du Y.Z."/>
            <person name="Fujiwara H."/>
            <person name="Lorenzen M."/>
            <person name="Maselli V."/>
            <person name="Osanai M."/>
            <person name="Park Y."/>
            <person name="Robertson H.M."/>
            <person name="Tu Z."/>
            <person name="Wang J.J."/>
            <person name="Wang S."/>
            <person name="Richards S."/>
            <person name="Song H."/>
            <person name="Zhang L."/>
            <person name="Sodergren E."/>
            <person name="Werner D."/>
            <person name="Stanke M."/>
            <person name="Morgenstern B."/>
            <person name="Solovyev V."/>
            <person name="Kosarev P."/>
            <person name="Brown G."/>
            <person name="Chen H.C."/>
            <person name="Ermolaeva O."/>
            <person name="Hlavina W."/>
            <person name="Kapustin Y."/>
            <person name="Kiryutin B."/>
            <person name="Kitts P."/>
            <person name="Maglott D."/>
            <person name="Pruitt K."/>
            <person name="Sapojnikov V."/>
            <person name="Souvorov A."/>
            <person name="Mackey A.J."/>
            <person name="Waterhouse R.M."/>
            <person name="Wyder S."/>
            <person name="Zdobnov E.M."/>
            <person name="Zdobnov E.M."/>
            <person name="Wyder S."/>
            <person name="Kriventseva E.V."/>
            <person name="Kadowaki T."/>
            <person name="Bork P."/>
            <person name="Aranda M."/>
            <person name="Bao R."/>
            <person name="Beermann A."/>
            <person name="Berns N."/>
            <person name="Bolognesi R."/>
            <person name="Bonneton F."/>
            <person name="Bopp D."/>
            <person name="Brown S.J."/>
            <person name="Bucher G."/>
            <person name="Butts T."/>
            <person name="Chaumot A."/>
            <person name="Denell R.E."/>
            <person name="Ferrier D.E."/>
            <person name="Friedrich M."/>
            <person name="Gordon C.M."/>
            <person name="Jindra M."/>
            <person name="Klingler M."/>
            <person name="Lan Q."/>
            <person name="Lattorff H.M."/>
            <person name="Laudet V."/>
            <person name="von Levetsow C."/>
            <person name="Liu Z."/>
            <person name="Lutz R."/>
            <person name="Lynch J.A."/>
            <person name="da Fonseca R.N."/>
            <person name="Posnien N."/>
            <person name="Reuter R."/>
            <person name="Roth S."/>
            <person name="Savard J."/>
            <person name="Schinko J.B."/>
            <person name="Schmitt C."/>
            <person name="Schoppmeier M."/>
            <person name="Schroder R."/>
            <person name="Shippy T.D."/>
            <person name="Simonnet F."/>
            <person name="Marques-Souza H."/>
            <person name="Tautz D."/>
            <person name="Tomoyasu Y."/>
            <person name="Trauner J."/>
            <person name="Van der Zee M."/>
            <person name="Vervoort M."/>
            <person name="Wittkopp N."/>
            <person name="Wimmer E.A."/>
            <person name="Yang X."/>
            <person name="Jones A.K."/>
            <person name="Sattelle D.B."/>
            <person name="Ebert P.R."/>
            <person name="Nelson D."/>
            <person name="Scott J.G."/>
            <person name="Beeman R.W."/>
            <person name="Muthukrishnan S."/>
            <person name="Kramer K.J."/>
            <person name="Arakane Y."/>
            <person name="Beeman R.W."/>
            <person name="Zhu Q."/>
            <person name="Hogenkamp D."/>
            <person name="Dixit R."/>
            <person name="Oppert B."/>
            <person name="Jiang H."/>
            <person name="Zou Z."/>
            <person name="Marshall J."/>
            <person name="Elpidina E."/>
            <person name="Vinokurov K."/>
            <person name="Oppert C."/>
            <person name="Zou Z."/>
            <person name="Evans J."/>
            <person name="Lu Z."/>
            <person name="Zhao P."/>
            <person name="Sumathipala N."/>
            <person name="Altincicek B."/>
            <person name="Vilcinskas A."/>
            <person name="Williams M."/>
            <person name="Hultmark D."/>
            <person name="Hetru C."/>
            <person name="Jiang H."/>
            <person name="Grimmelikhuijzen C.J."/>
            <person name="Hauser F."/>
            <person name="Cazzamali G."/>
            <person name="Williamson M."/>
            <person name="Park Y."/>
            <person name="Li B."/>
            <person name="Tanaka Y."/>
            <person name="Predel R."/>
            <person name="Neupert S."/>
            <person name="Schachtner J."/>
            <person name="Verleyen P."/>
            <person name="Raible F."/>
            <person name="Bork P."/>
            <person name="Friedrich M."/>
            <person name="Walden K.K."/>
            <person name="Robertson H.M."/>
            <person name="Angeli S."/>
            <person name="Foret S."/>
            <person name="Bucher G."/>
            <person name="Schuetz S."/>
            <person name="Maleszka R."/>
            <person name="Wimmer E.A."/>
            <person name="Beeman R.W."/>
            <person name="Lorenzen M."/>
            <person name="Tomoyasu Y."/>
            <person name="Miller S.C."/>
            <person name="Grossmann D."/>
            <person name="Bucher G."/>
        </authorList>
    </citation>
    <scope>NUCLEOTIDE SEQUENCE [LARGE SCALE GENOMIC DNA]</scope>
    <source>
        <strain evidence="1 2">Georgia GA2</strain>
    </source>
</reference>
<dbReference type="HOGENOM" id="CLU_1483879_0_0_1"/>
<gene>
    <name evidence="1" type="primary">GLEAN_09910</name>
    <name evidence="1" type="ORF">TcasGA2_TC009910</name>
</gene>
<sequence length="182" mass="20153">MIGKCQDALAAKWSATRREKIIKEIWRTVQEEGFRLVWGPTPALIGAKVAVIGNCVKLLRERIDIDASWRGFTALFGKMQPYNGVPILPTGVSGMNYGPFPTFAFTPVNIYTSGWQLTALSAPDRKNTDTFSAKMTVKIPAAAAFRNESYHIYPEQSAARSGDRRLANWMLLSDPAGELCIL</sequence>
<evidence type="ECO:0000313" key="1">
    <source>
        <dbReference type="EMBL" id="EFA06955.1"/>
    </source>
</evidence>
<keyword evidence="2" id="KW-1185">Reference proteome</keyword>
<protein>
    <submittedName>
        <fullName evidence="1">Uncharacterized protein</fullName>
    </submittedName>
</protein>
<reference evidence="1 2" key="2">
    <citation type="journal article" date="2010" name="Nucleic Acids Res.">
        <title>BeetleBase in 2010: revisions to provide comprehensive genomic information for Tribolium castaneum.</title>
        <authorList>
            <person name="Kim H.S."/>
            <person name="Murphy T."/>
            <person name="Xia J."/>
            <person name="Caragea D."/>
            <person name="Park Y."/>
            <person name="Beeman R.W."/>
            <person name="Lorenzen M.D."/>
            <person name="Butcher S."/>
            <person name="Manak J.R."/>
            <person name="Brown S.J."/>
        </authorList>
    </citation>
    <scope>GENOME REANNOTATION</scope>
    <source>
        <strain evidence="1 2">Georgia GA2</strain>
    </source>
</reference>
<dbReference type="Proteomes" id="UP000007266">
    <property type="component" value="Linkage group 7"/>
</dbReference>
<proteinExistence type="predicted"/>
<name>D6WQD1_TRICA</name>
<organism evidence="1 2">
    <name type="scientific">Tribolium castaneum</name>
    <name type="common">Red flour beetle</name>
    <dbReference type="NCBI Taxonomy" id="7070"/>
    <lineage>
        <taxon>Eukaryota</taxon>
        <taxon>Metazoa</taxon>
        <taxon>Ecdysozoa</taxon>
        <taxon>Arthropoda</taxon>
        <taxon>Hexapoda</taxon>
        <taxon>Insecta</taxon>
        <taxon>Pterygota</taxon>
        <taxon>Neoptera</taxon>
        <taxon>Endopterygota</taxon>
        <taxon>Coleoptera</taxon>
        <taxon>Polyphaga</taxon>
        <taxon>Cucujiformia</taxon>
        <taxon>Tenebrionidae</taxon>
        <taxon>Tenebrionidae incertae sedis</taxon>
        <taxon>Tribolium</taxon>
    </lineage>
</organism>
<dbReference type="InParanoid" id="D6WQD1"/>